<proteinExistence type="predicted"/>
<sequence length="91" mass="9745">QRAPCSIFQPSSFLSGRGGAESWDRVRDTSASGSAAPSVTGLYRAPSRVEQEASARVSAAQLVRGLRRHLPTRCPSGLRKSWGESVTLFAL</sequence>
<dbReference type="AlphaFoldDB" id="A0A8C8AV39"/>
<protein>
    <submittedName>
        <fullName evidence="2">Uncharacterized protein</fullName>
    </submittedName>
</protein>
<reference evidence="2" key="1">
    <citation type="submission" date="2025-08" db="UniProtKB">
        <authorList>
            <consortium name="Ensembl"/>
        </authorList>
    </citation>
    <scope>IDENTIFICATION</scope>
</reference>
<evidence type="ECO:0000313" key="2">
    <source>
        <dbReference type="Ensembl" id="ENSOSUP00000009447.1"/>
    </source>
</evidence>
<dbReference type="Ensembl" id="ENSOSUT00000009781.1">
    <property type="protein sequence ID" value="ENSOSUP00000009447.1"/>
    <property type="gene ID" value="ENSOSUG00000006931.1"/>
</dbReference>
<evidence type="ECO:0000313" key="3">
    <source>
        <dbReference type="Proteomes" id="UP000694552"/>
    </source>
</evidence>
<keyword evidence="3" id="KW-1185">Reference proteome</keyword>
<feature type="region of interest" description="Disordered" evidence="1">
    <location>
        <begin position="13"/>
        <end position="39"/>
    </location>
</feature>
<dbReference type="Proteomes" id="UP000694552">
    <property type="component" value="Unplaced"/>
</dbReference>
<organism evidence="2 3">
    <name type="scientific">Otus sunia</name>
    <name type="common">Oriental scops-owl</name>
    <dbReference type="NCBI Taxonomy" id="257818"/>
    <lineage>
        <taxon>Eukaryota</taxon>
        <taxon>Metazoa</taxon>
        <taxon>Chordata</taxon>
        <taxon>Craniata</taxon>
        <taxon>Vertebrata</taxon>
        <taxon>Euteleostomi</taxon>
        <taxon>Archelosauria</taxon>
        <taxon>Archosauria</taxon>
        <taxon>Dinosauria</taxon>
        <taxon>Saurischia</taxon>
        <taxon>Theropoda</taxon>
        <taxon>Coelurosauria</taxon>
        <taxon>Aves</taxon>
        <taxon>Neognathae</taxon>
        <taxon>Neoaves</taxon>
        <taxon>Telluraves</taxon>
        <taxon>Strigiformes</taxon>
        <taxon>Strigidae</taxon>
        <taxon>Otus</taxon>
    </lineage>
</organism>
<accession>A0A8C8AV39</accession>
<reference evidence="2" key="2">
    <citation type="submission" date="2025-09" db="UniProtKB">
        <authorList>
            <consortium name="Ensembl"/>
        </authorList>
    </citation>
    <scope>IDENTIFICATION</scope>
</reference>
<evidence type="ECO:0000256" key="1">
    <source>
        <dbReference type="SAM" id="MobiDB-lite"/>
    </source>
</evidence>
<name>A0A8C8AV39_9STRI</name>